<dbReference type="EMBL" id="BTSY01000003">
    <property type="protein sequence ID" value="GMT17404.1"/>
    <property type="molecule type" value="Genomic_DNA"/>
</dbReference>
<accession>A0AAV5VD87</accession>
<dbReference type="InterPro" id="IPR007284">
    <property type="entry name" value="Ground-like_dom"/>
</dbReference>
<dbReference type="Proteomes" id="UP001432322">
    <property type="component" value="Unassembled WGS sequence"/>
</dbReference>
<dbReference type="AlphaFoldDB" id="A0AAV5VD87"/>
<proteinExistence type="predicted"/>
<evidence type="ECO:0000259" key="1">
    <source>
        <dbReference type="Pfam" id="PF04155"/>
    </source>
</evidence>
<feature type="non-terminal residue" evidence="2">
    <location>
        <position position="135"/>
    </location>
</feature>
<gene>
    <name evidence="2" type="ORF">PFISCL1PPCAC_8701</name>
</gene>
<organism evidence="2 3">
    <name type="scientific">Pristionchus fissidentatus</name>
    <dbReference type="NCBI Taxonomy" id="1538716"/>
    <lineage>
        <taxon>Eukaryota</taxon>
        <taxon>Metazoa</taxon>
        <taxon>Ecdysozoa</taxon>
        <taxon>Nematoda</taxon>
        <taxon>Chromadorea</taxon>
        <taxon>Rhabditida</taxon>
        <taxon>Rhabditina</taxon>
        <taxon>Diplogasteromorpha</taxon>
        <taxon>Diplogasteroidea</taxon>
        <taxon>Neodiplogasteridae</taxon>
        <taxon>Pristionchus</taxon>
    </lineage>
</organism>
<evidence type="ECO:0000313" key="3">
    <source>
        <dbReference type="Proteomes" id="UP001432322"/>
    </source>
</evidence>
<dbReference type="Pfam" id="PF04155">
    <property type="entry name" value="Ground-like"/>
    <property type="match status" value="1"/>
</dbReference>
<sequence>MVPFPPNGPCPCSCQRSCPSAVCPPTPQCLQPPLRKLKRRARLVAARSKREISSDPSAIQFIDTNCNSEQLRQIIIEKADKVTSISKRQIQEEAEAKMGGRYNVICARGDFSYITNTEMFCQQTVGDVTCYAFKQ</sequence>
<name>A0AAV5VD87_9BILA</name>
<feature type="domain" description="Ground-like" evidence="1">
    <location>
        <begin position="63"/>
        <end position="133"/>
    </location>
</feature>
<keyword evidence="3" id="KW-1185">Reference proteome</keyword>
<protein>
    <recommendedName>
        <fullName evidence="1">Ground-like domain-containing protein</fullName>
    </recommendedName>
</protein>
<comment type="caution">
    <text evidence="2">The sequence shown here is derived from an EMBL/GenBank/DDBJ whole genome shotgun (WGS) entry which is preliminary data.</text>
</comment>
<evidence type="ECO:0000313" key="2">
    <source>
        <dbReference type="EMBL" id="GMT17404.1"/>
    </source>
</evidence>
<reference evidence="2" key="1">
    <citation type="submission" date="2023-10" db="EMBL/GenBank/DDBJ databases">
        <title>Genome assembly of Pristionchus species.</title>
        <authorList>
            <person name="Yoshida K."/>
            <person name="Sommer R.J."/>
        </authorList>
    </citation>
    <scope>NUCLEOTIDE SEQUENCE</scope>
    <source>
        <strain evidence="2">RS5133</strain>
    </source>
</reference>